<feature type="region of interest" description="Disordered" evidence="2">
    <location>
        <begin position="2907"/>
        <end position="2929"/>
    </location>
</feature>
<feature type="compositionally biased region" description="Low complexity" evidence="2">
    <location>
        <begin position="1274"/>
        <end position="1302"/>
    </location>
</feature>
<sequence length="3029" mass="324124">MSWYERQHRKVHGPGQLWGSAGNEHEQAVGGNRNHQEPKTLSARHPITPVKRPKQPTQNPVRVASAPTTEPKSTGFDPAKSRELSDRRAAYTRTFANGDGTETTEFSAQPVNYQRADGTWVPIDNRVVPVGKTALAAPPSGGWRNAAGAADVRLAPRTGSGSLVRLTLDGAHQIAYGTQDGVASTGQAGERAVSYPDVWTDADLKLDVASAGVKETIVLRSTKAPRTFVFPLSLKGLAPKLVNGQVVFVDETGTTRATVPAGFMTDSANTPATSTKVSYSLVSLGGAPALQVSVDSAWLTDPARKFPVMVDPTVKMDKADSSVSINDGGTTDGGQTLSIGSRSAAYLTFPQLVSQLKFHKIYGAYLWMYDYEAVTCHARPVTVHPVTEAWAGKTGLTFPGPSVGKALTRKSFSHGYVEFGAGSSKCPPKKGELFDLGKGGRDLVQKWANDPSQNFGLSVRDASGGSSGTKKFAGHDTANPPRLYVTHTPYNASYAITSPVPNPPVTQAQSGKIKISVTNTGADTWTPSGYYLAYRAYNDKGKLVTQQRSANLTANVAHGAKVNLDATIKPLPVGTFSLDFTMVKSGGPVFTDEYVPPIRLIIKIINLAPVLQEVYPFNGYQTPTLSPQMWAKAVDLDATPNSSLSYKFEICEQGPGGSAVNCFDSGYLPTFAWTVPAGKLSWSKTYLWRAFAKDATSETPSPRVMMQTSVPQPEVTSRLAEAQDREFDPMSGNYSTTAVDASVASAGPSLTVERTYNSLDPRRDSPFGAGWSTQFDMRTVEDQDGTGNVVVSYPDGQQVRFGKNADGTFASPQGRQATFTLNGAAGKLTDKSGNSFEFTGGRLTKISDRGGHSIVLYYDTSTGRLSTATGLGGRVLNFGWTGAHVTSVSTAPVDGKVLTWNYTYDGDKLMKACAPGGRCTSYDYDTGSHYRSVVLDTRPESYWRLGEDDGGSATSQVSVNLGKDAGTYKDTTLGTPGAIAGTDNTAATFNGSSSQVAIPPGTVKKSRDIAVEVWFKNQPSGPGGPLLGYQDKPLNGTPSIGVPVLYTGTDGKLHGQFYTGSVTTPITSSAFVNDAKWHHAVLSATGSTQTLYLDGAVAGTLSNATPNHPTLTYNQIGAAYATNLGSGTSWGSTPKRSYAGSIDEVAIYQHPLDKNQVAAHYREALRASDQISKITLPSGKTATEVSYDTDNDRVSEYTDQNGGTWKITLPVVYGNDTATHDNVEIPDPDVRRAVEVHDPADRYYLYEQDAVTDQLIRVGVPMGQDVRDEDNGWPETDTPSPTPTRTCSSPDPDDPTFCTDLPPGGGDEPDFIHHSLDGMGIRTFDYDDRGFLSAVTNENGDTVKLVYDDRGNLTARTTCRSKDVCNTAYYSYPAVTSLTDPRNDLPIAYQDGRSSGPTDDRYKTSYAYVANGSLQVQTNPSGGGQVNYTFTNGTESAVGGGTMPAYMVSTMTDPRGAVTRYGYTSAGDVGQVTSPSGMVTKYTYDAIGRRKTETEVSDSVPAGATTSYGYDDWSNLTSVTAPTTTNAVTGVQQQQRIDTTFDVDGNVLKTQVVDKLANGDPRVTSYDYDDQNHVEKVTDSYGHEAGFDYDRFGNVTEMVDAGDNHYGFAYTARNKLAQVRLYDFDGDPDGVSSPGDFLVLRAYSYDAAGRLASTTDAMGHRTDYAYYGDDLLKSATLKKFHNTDGSIRDVVLASLEYDGAGHPTKQVIGNGLNAVQNTYDYVGRVDTTTVDPGKLNRRATFTYDLGGNVTQVARTGVASNLPWLTSTAAETTNYGYDPVGRLAKQTVTDGTTSLVTTYGYDQRDLLTSRTDPRGNVAGADKTAYTTNYAYDELGRSTKTTSPQVSVESNGGQPAAARPETVTGYNAFDENTEDKDELGNISRVEYDNLGQPVKWVDPIYTPPGSSAPLTPTTIAHYDPLGRMSSLVDPRQDETRYTYDRLGRLQVKDTPNKTNDDRVQWNYDYTRTGQMLSSVDPNGARTEATYDDLGRQITSTEIERRPTPASYTTRYGYDDAGNQTKTIAPSGATSAAVYDTTNALIRTIDPANVTSELGYDGQGRQVRTSDGLSRTTKLTYNLLGQLSTRADLKPDGGQLRSSSYTYDRADNVTSITDPLKHKQTFDYDGLNRLVKQVEPTADTASITTTFGYDAASNRTRFTDGRKNSTVYTVNSLGLPESTIDPSTAAQPNVADRTFTTSYDEVGNPVKLTEPGGIVRQRTFDANQRMRTETGTGTSKPTPDRVLAYDAVGQLTKANAGSGTNVFGYNDRGELLNADGPSGKASWDYNGDDQPVTRTDSAGTATFGYANGRLDTVRDAITGTTQTLGYNNAGQPYQVDYGSGRVRTIGYDDLGRPKSDTLKNSSDAVVTSTTYGYDDNDQTTSKTTTGVAGAGDNTYGYDYAGRLISWKQNGNTTNYEWDDSGNRTKSGDTTATYDERNRQLTDGTTSSTYTPRGTLASKTVGSATNSYDFDAFDRLTTAGNTSYTYDSLDRLATRNGTVFAYNGTSDEPTTDGASTYSRGPSGELLSTSQGSNKRISLLDKHGDLTGQFDPATTLSTLTDSTSYSPFGQPTATTGVKPTVGYQSDWTDPDSGQVNMGARWYNPSTAGFPNRDDWTLSPSPASINANRYTYGNANPLDNADPTGHSPVGGDDCRHDQTSYTAMGDCAPDPKGPKGPGGCPGEGRDGNSPPYNLYSVSALMSGGCGGGSGGGGGGGGSGRNRGGGGGGGDGLSPGERARREKERKRKRTDAAKKRQERKAQKSPVAPPSAAKTPHYPDPRDKFPSGPRKPAPITQGTKNVVNDTQQSLRDMRNNAVNTAGPVVGQISLPSQSAPEISPATNVSCAASACVGGGDDDNPGIGLPWPFPYPPGDALKGLGTDIGNVLKDIGDSLGSIVTSSVTAIAIGIALASGGGSDADDNDGHPGAKSNDPRVTRDPILVDTEDELFDIANKEAGGSLDNLVERKDHFWIGRLSDGSEVEIEWNPKGHDPKDGSIDEGPHVKVAVRRDPSDPRSRWLVVRKYFIRGRPTWSRRHG</sequence>
<dbReference type="InterPro" id="IPR001791">
    <property type="entry name" value="Laminin_G"/>
</dbReference>
<dbReference type="Pfam" id="PF13385">
    <property type="entry name" value="Laminin_G_3"/>
    <property type="match status" value="1"/>
</dbReference>
<dbReference type="RefSeq" id="WP_208262752.1">
    <property type="nucleotide sequence ID" value="NZ_JAGEOJ010000027.1"/>
</dbReference>
<feature type="region of interest" description="Disordered" evidence="2">
    <location>
        <begin position="2499"/>
        <end position="2526"/>
    </location>
</feature>
<dbReference type="Gene3D" id="2.180.10.10">
    <property type="entry name" value="RHS repeat-associated core"/>
    <property type="match status" value="5"/>
</dbReference>
<feature type="compositionally biased region" description="Gly residues" evidence="2">
    <location>
        <begin position="2703"/>
        <end position="2726"/>
    </location>
</feature>
<dbReference type="Pfam" id="PF20148">
    <property type="entry name" value="DUF6531"/>
    <property type="match status" value="1"/>
</dbReference>
<dbReference type="Pfam" id="PF25023">
    <property type="entry name" value="TEN_YD-shell"/>
    <property type="match status" value="2"/>
</dbReference>
<feature type="region of interest" description="Disordered" evidence="2">
    <location>
        <begin position="2623"/>
        <end position="2689"/>
    </location>
</feature>
<dbReference type="Gene3D" id="2.60.120.200">
    <property type="match status" value="1"/>
</dbReference>
<evidence type="ECO:0000259" key="3">
    <source>
        <dbReference type="PROSITE" id="PS50025"/>
    </source>
</evidence>
<comment type="caution">
    <text evidence="4">The sequence shown here is derived from an EMBL/GenBank/DDBJ whole genome shotgun (WGS) entry which is preliminary data.</text>
</comment>
<dbReference type="NCBIfam" id="TIGR03696">
    <property type="entry name" value="Rhs_assc_core"/>
    <property type="match status" value="1"/>
</dbReference>
<keyword evidence="5" id="KW-1185">Reference proteome</keyword>
<dbReference type="NCBIfam" id="TIGR01643">
    <property type="entry name" value="YD_repeat_2x"/>
    <property type="match status" value="4"/>
</dbReference>
<feature type="compositionally biased region" description="Polar residues" evidence="2">
    <location>
        <begin position="1836"/>
        <end position="1851"/>
    </location>
</feature>
<protein>
    <recommendedName>
        <fullName evidence="3">Laminin G domain-containing protein</fullName>
    </recommendedName>
</protein>
<feature type="region of interest" description="Disordered" evidence="2">
    <location>
        <begin position="1263"/>
        <end position="1308"/>
    </location>
</feature>
<feature type="region of interest" description="Disordered" evidence="2">
    <location>
        <begin position="1"/>
        <end position="86"/>
    </location>
</feature>
<feature type="compositionally biased region" description="Polar residues" evidence="2">
    <location>
        <begin position="55"/>
        <end position="72"/>
    </location>
</feature>
<evidence type="ECO:0000313" key="4">
    <source>
        <dbReference type="EMBL" id="MBO2454544.1"/>
    </source>
</evidence>
<dbReference type="PROSITE" id="PS50025">
    <property type="entry name" value="LAM_G_DOMAIN"/>
    <property type="match status" value="1"/>
</dbReference>
<dbReference type="Pfam" id="PF05593">
    <property type="entry name" value="RHS_repeat"/>
    <property type="match status" value="3"/>
</dbReference>
<dbReference type="PANTHER" id="PTHR32305">
    <property type="match status" value="1"/>
</dbReference>
<gene>
    <name evidence="4" type="ORF">J4573_46175</name>
</gene>
<reference evidence="4" key="1">
    <citation type="submission" date="2021-03" db="EMBL/GenBank/DDBJ databases">
        <authorList>
            <person name="Kanchanasin P."/>
            <person name="Saeng-In P."/>
            <person name="Phongsopitanun W."/>
            <person name="Yuki M."/>
            <person name="Kudo T."/>
            <person name="Ohkuma M."/>
            <person name="Tanasupawat S."/>
        </authorList>
    </citation>
    <scope>NUCLEOTIDE SEQUENCE</scope>
    <source>
        <strain evidence="4">GKU 128</strain>
    </source>
</reference>
<accession>A0A939PQY3</accession>
<feature type="domain" description="Laminin G" evidence="3">
    <location>
        <begin position="985"/>
        <end position="1172"/>
    </location>
</feature>
<dbReference type="InterPro" id="IPR056823">
    <property type="entry name" value="TEN-like_YD-shell"/>
</dbReference>
<organism evidence="4 5">
    <name type="scientific">Actinomadura barringtoniae</name>
    <dbReference type="NCBI Taxonomy" id="1427535"/>
    <lineage>
        <taxon>Bacteria</taxon>
        <taxon>Bacillati</taxon>
        <taxon>Actinomycetota</taxon>
        <taxon>Actinomycetes</taxon>
        <taxon>Streptosporangiales</taxon>
        <taxon>Thermomonosporaceae</taxon>
        <taxon>Actinomadura</taxon>
    </lineage>
</organism>
<feature type="region of interest" description="Disordered" evidence="2">
    <location>
        <begin position="1834"/>
        <end position="1860"/>
    </location>
</feature>
<dbReference type="InterPro" id="IPR013320">
    <property type="entry name" value="ConA-like_dom_sf"/>
</dbReference>
<dbReference type="InterPro" id="IPR031325">
    <property type="entry name" value="RHS_repeat"/>
</dbReference>
<dbReference type="InterPro" id="IPR006530">
    <property type="entry name" value="YD"/>
</dbReference>
<feature type="compositionally biased region" description="Polar residues" evidence="2">
    <location>
        <begin position="2437"/>
        <end position="2454"/>
    </location>
</feature>
<dbReference type="Proteomes" id="UP000669179">
    <property type="component" value="Unassembled WGS sequence"/>
</dbReference>
<dbReference type="InterPro" id="IPR022385">
    <property type="entry name" value="Rhs_assc_core"/>
</dbReference>
<keyword evidence="1" id="KW-0677">Repeat</keyword>
<name>A0A939PQY3_9ACTN</name>
<evidence type="ECO:0000256" key="2">
    <source>
        <dbReference type="SAM" id="MobiDB-lite"/>
    </source>
</evidence>
<dbReference type="PANTHER" id="PTHR32305:SF15">
    <property type="entry name" value="PROTEIN RHSA-RELATED"/>
    <property type="match status" value="1"/>
</dbReference>
<dbReference type="EMBL" id="JAGEOJ010000027">
    <property type="protein sequence ID" value="MBO2454544.1"/>
    <property type="molecule type" value="Genomic_DNA"/>
</dbReference>
<feature type="compositionally biased region" description="Basic and acidic residues" evidence="2">
    <location>
        <begin position="2914"/>
        <end position="2929"/>
    </location>
</feature>
<proteinExistence type="predicted"/>
<dbReference type="InterPro" id="IPR050708">
    <property type="entry name" value="T6SS_VgrG/RHS"/>
</dbReference>
<dbReference type="InterPro" id="IPR045351">
    <property type="entry name" value="DUF6531"/>
</dbReference>
<feature type="region of interest" description="Disordered" evidence="2">
    <location>
        <begin position="2703"/>
        <end position="2794"/>
    </location>
</feature>
<evidence type="ECO:0000313" key="5">
    <source>
        <dbReference type="Proteomes" id="UP000669179"/>
    </source>
</evidence>
<feature type="region of interest" description="Disordered" evidence="2">
    <location>
        <begin position="2411"/>
        <end position="2454"/>
    </location>
</feature>
<feature type="compositionally biased region" description="Basic and acidic residues" evidence="2">
    <location>
        <begin position="2743"/>
        <end position="2754"/>
    </location>
</feature>
<evidence type="ECO:0000256" key="1">
    <source>
        <dbReference type="ARBA" id="ARBA00022737"/>
    </source>
</evidence>
<dbReference type="SUPFAM" id="SSF49899">
    <property type="entry name" value="Concanavalin A-like lectins/glucanases"/>
    <property type="match status" value="1"/>
</dbReference>